<dbReference type="EMBL" id="SMLG01000013">
    <property type="protein sequence ID" value="TDE42161.1"/>
    <property type="molecule type" value="Genomic_DNA"/>
</dbReference>
<keyword evidence="2" id="KW-0804">Transcription</keyword>
<keyword evidence="1" id="KW-0805">Transcription regulation</keyword>
<evidence type="ECO:0000259" key="3">
    <source>
        <dbReference type="PROSITE" id="PS01124"/>
    </source>
</evidence>
<dbReference type="InterPro" id="IPR018060">
    <property type="entry name" value="HTH_AraC"/>
</dbReference>
<sequence length="376" mass="43746">MTIDNWPKHIQKYLFLLKDGFFEFPYLFNSPEVMLDSIIKLPITDHVPSKQSIYLNTPLYEATMRYRKIEEGFWLLATDMDVRENIIAKSGYDNNQSSDYYLLTFSVFEYKFPFKDSDDVRLLSTCWTFSKPETEVTTYFYKGTTGKFFSFAINKKWADQNLSSKKIPQRKAIKKFLNGKKGSYTWLNIAPKAHDLAKKITKNLEPECEGGFDSVNFKKDCMKLIIEFFDNSFEDNRILDNVSLSNLDYYNVAKAEKMILHNLHLPFVGIGCIAKDVNTSPTKLKSNFKAVFGFSMLQYHKEKNMLLAMQLIQNSDIHIQNIATVTGYDCAGRFASKFKKRFGKLPSEVRFLFTSNAFIPIIFTLNNYFSDFNHLF</sequence>
<gene>
    <name evidence="4" type="ORF">E0I26_14795</name>
</gene>
<evidence type="ECO:0000256" key="1">
    <source>
        <dbReference type="ARBA" id="ARBA00023015"/>
    </source>
</evidence>
<evidence type="ECO:0000313" key="5">
    <source>
        <dbReference type="Proteomes" id="UP000294814"/>
    </source>
</evidence>
<dbReference type="PANTHER" id="PTHR47893">
    <property type="entry name" value="REGULATORY PROTEIN PCHR"/>
    <property type="match status" value="1"/>
</dbReference>
<reference evidence="4 5" key="1">
    <citation type="submission" date="2019-03" db="EMBL/GenBank/DDBJ databases">
        <title>Novel species of Flavobacterium.</title>
        <authorList>
            <person name="Liu Q."/>
            <person name="Xin Y.-H."/>
        </authorList>
    </citation>
    <scope>NUCLEOTIDE SEQUENCE [LARGE SCALE GENOMIC DNA]</scope>
    <source>
        <strain evidence="4 5">LB3P52</strain>
    </source>
</reference>
<evidence type="ECO:0000313" key="4">
    <source>
        <dbReference type="EMBL" id="TDE42161.1"/>
    </source>
</evidence>
<organism evidence="4 5">
    <name type="scientific">Flavobacterium rhamnosiphilum</name>
    <dbReference type="NCBI Taxonomy" id="2541724"/>
    <lineage>
        <taxon>Bacteria</taxon>
        <taxon>Pseudomonadati</taxon>
        <taxon>Bacteroidota</taxon>
        <taxon>Flavobacteriia</taxon>
        <taxon>Flavobacteriales</taxon>
        <taxon>Flavobacteriaceae</taxon>
        <taxon>Flavobacterium</taxon>
    </lineage>
</organism>
<dbReference type="InterPro" id="IPR009057">
    <property type="entry name" value="Homeodomain-like_sf"/>
</dbReference>
<dbReference type="AlphaFoldDB" id="A0A4R5F3N9"/>
<dbReference type="RefSeq" id="WP_131917210.1">
    <property type="nucleotide sequence ID" value="NZ_SMLG01000013.1"/>
</dbReference>
<dbReference type="GO" id="GO:0043565">
    <property type="term" value="F:sequence-specific DNA binding"/>
    <property type="evidence" value="ECO:0007669"/>
    <property type="project" value="InterPro"/>
</dbReference>
<accession>A0A4R5F3N9</accession>
<dbReference type="GO" id="GO:0003700">
    <property type="term" value="F:DNA-binding transcription factor activity"/>
    <property type="evidence" value="ECO:0007669"/>
    <property type="project" value="InterPro"/>
</dbReference>
<dbReference type="Gene3D" id="1.10.10.60">
    <property type="entry name" value="Homeodomain-like"/>
    <property type="match status" value="1"/>
</dbReference>
<dbReference type="PROSITE" id="PS01124">
    <property type="entry name" value="HTH_ARAC_FAMILY_2"/>
    <property type="match status" value="1"/>
</dbReference>
<dbReference type="SMART" id="SM00342">
    <property type="entry name" value="HTH_ARAC"/>
    <property type="match status" value="1"/>
</dbReference>
<dbReference type="SUPFAM" id="SSF46689">
    <property type="entry name" value="Homeodomain-like"/>
    <property type="match status" value="1"/>
</dbReference>
<evidence type="ECO:0000256" key="2">
    <source>
        <dbReference type="ARBA" id="ARBA00023163"/>
    </source>
</evidence>
<comment type="caution">
    <text evidence="4">The sequence shown here is derived from an EMBL/GenBank/DDBJ whole genome shotgun (WGS) entry which is preliminary data.</text>
</comment>
<protein>
    <submittedName>
        <fullName evidence="4">AraC family transcriptional regulator</fullName>
    </submittedName>
</protein>
<dbReference type="InterPro" id="IPR053142">
    <property type="entry name" value="PchR_regulatory_protein"/>
</dbReference>
<name>A0A4R5F3N9_9FLAO</name>
<dbReference type="Pfam" id="PF12833">
    <property type="entry name" value="HTH_18"/>
    <property type="match status" value="1"/>
</dbReference>
<keyword evidence="5" id="KW-1185">Reference proteome</keyword>
<dbReference type="OrthoDB" id="1156172at2"/>
<feature type="domain" description="HTH araC/xylS-type" evidence="3">
    <location>
        <begin position="253"/>
        <end position="352"/>
    </location>
</feature>
<dbReference type="Proteomes" id="UP000294814">
    <property type="component" value="Unassembled WGS sequence"/>
</dbReference>
<proteinExistence type="predicted"/>
<dbReference type="PANTHER" id="PTHR47893:SF1">
    <property type="entry name" value="REGULATORY PROTEIN PCHR"/>
    <property type="match status" value="1"/>
</dbReference>